<dbReference type="GO" id="GO:0016746">
    <property type="term" value="F:acyltransferase activity"/>
    <property type="evidence" value="ECO:0007669"/>
    <property type="project" value="InterPro"/>
</dbReference>
<dbReference type="AlphaFoldDB" id="A0A935KA24"/>
<feature type="domain" description="Phospholipid/glycerol acyltransferase" evidence="1">
    <location>
        <begin position="414"/>
        <end position="544"/>
    </location>
</feature>
<gene>
    <name evidence="2" type="ORF">IPJ38_10885</name>
</gene>
<proteinExistence type="predicted"/>
<sequence>MPALPMMSMVDRLVAASEALPNTTVSTLRDVQVHRWLPFSGEVQRLRTEVSGTGAERKVTLLAWRESPNSALSRFEPVASGTVVLGAAQAQPQPFAALTDLIDVADPYSSGALFHGPAFQYLTSLKIGANGSSAILQADKGSVPRGSLNQGLLDAATHGLPHDELSRWSDRIPGDVVGYPYRIKQLNRYAALPDHGQLRIEARFAGFDGEDRFPMLDIQVIQDDKVLLDFRLVEVLLPRGPIGSAPREQRRSFLRDHQYVPDIALSSFDGTTSRLSAQVMRQSDWLPGNVAAIYNVAPEKRSDLLAEVAQKEHVARRAFVHPSTITIVAEGATAAIRPLRLHQLTVTRDSDEVQVADASPPVQNLGIVRNYWEKHFNVGEWPVEDIYYGLVERFVGDVVLADPAAFAQVQGRSCLYLANHQVGIESLLFSLIISALSKTPTVTLAKAEHRSSWLGKLIAHNFSYPGVVDPGVITFFDRDDKESLLRIVGELGQAMKQGGKSVMVHVEGTRSLACRTPVIKMSSTFIDMALAIGAPIIPVRLVGGLPVTPLEQRTEFPFGFGRQDYWLGKPLLPEELAKLPLKERKERVIAAMNALGPDLSRETPLPGDERFSAEVAAWHASTGACEEDAVLFKTLAEQQNPGAEIKALIAGARSGELTVTADPRSQWLGQLAKRLFGPKGPAVKGLL</sequence>
<name>A0A935KA24_9RHOO</name>
<dbReference type="SMART" id="SM00563">
    <property type="entry name" value="PlsC"/>
    <property type="match status" value="1"/>
</dbReference>
<organism evidence="2 3">
    <name type="scientific">Candidatus Dechloromonas phosphorivorans</name>
    <dbReference type="NCBI Taxonomy" id="2899244"/>
    <lineage>
        <taxon>Bacteria</taxon>
        <taxon>Pseudomonadati</taxon>
        <taxon>Pseudomonadota</taxon>
        <taxon>Betaproteobacteria</taxon>
        <taxon>Rhodocyclales</taxon>
        <taxon>Azonexaceae</taxon>
        <taxon>Dechloromonas</taxon>
    </lineage>
</organism>
<dbReference type="EMBL" id="JADJMS010000021">
    <property type="protein sequence ID" value="MBK7415530.1"/>
    <property type="molecule type" value="Genomic_DNA"/>
</dbReference>
<dbReference type="Proteomes" id="UP000739411">
    <property type="component" value="Unassembled WGS sequence"/>
</dbReference>
<dbReference type="Pfam" id="PF01553">
    <property type="entry name" value="Acyltransferase"/>
    <property type="match status" value="1"/>
</dbReference>
<dbReference type="SUPFAM" id="SSF69593">
    <property type="entry name" value="Glycerol-3-phosphate (1)-acyltransferase"/>
    <property type="match status" value="1"/>
</dbReference>
<reference evidence="2 3" key="1">
    <citation type="submission" date="2020-10" db="EMBL/GenBank/DDBJ databases">
        <title>Connecting structure to function with the recovery of over 1000 high-quality activated sludge metagenome-assembled genomes encoding full-length rRNA genes using long-read sequencing.</title>
        <authorList>
            <person name="Singleton C.M."/>
            <person name="Petriglieri F."/>
            <person name="Kristensen J.M."/>
            <person name="Kirkegaard R.H."/>
            <person name="Michaelsen T.Y."/>
            <person name="Andersen M.H."/>
            <person name="Karst S.M."/>
            <person name="Dueholm M.S."/>
            <person name="Nielsen P.H."/>
            <person name="Albertsen M."/>
        </authorList>
    </citation>
    <scope>NUCLEOTIDE SEQUENCE [LARGE SCALE GENOMIC DNA]</scope>
    <source>
        <strain evidence="2">EsbW_18-Q3-R4-48_BATAC.463</strain>
    </source>
</reference>
<dbReference type="Gene3D" id="3.10.129.110">
    <property type="entry name" value="Polyketide synthase dehydratase"/>
    <property type="match status" value="1"/>
</dbReference>
<comment type="caution">
    <text evidence="2">The sequence shown here is derived from an EMBL/GenBank/DDBJ whole genome shotgun (WGS) entry which is preliminary data.</text>
</comment>
<protein>
    <submittedName>
        <fullName evidence="2">Polyketide synthase dehydratase domain-containing protein</fullName>
    </submittedName>
</protein>
<evidence type="ECO:0000259" key="1">
    <source>
        <dbReference type="SMART" id="SM00563"/>
    </source>
</evidence>
<dbReference type="InterPro" id="IPR002123">
    <property type="entry name" value="Plipid/glycerol_acylTrfase"/>
</dbReference>
<evidence type="ECO:0000313" key="2">
    <source>
        <dbReference type="EMBL" id="MBK7415530.1"/>
    </source>
</evidence>
<evidence type="ECO:0000313" key="3">
    <source>
        <dbReference type="Proteomes" id="UP000739411"/>
    </source>
</evidence>
<accession>A0A935KA24</accession>
<dbReference type="InterPro" id="IPR042104">
    <property type="entry name" value="PKS_dehydratase_sf"/>
</dbReference>